<feature type="domain" description="Prokaryotic-type class I peptide chain release factors" evidence="3">
    <location>
        <begin position="334"/>
        <end position="350"/>
    </location>
</feature>
<evidence type="ECO:0000259" key="3">
    <source>
        <dbReference type="PROSITE" id="PS00745"/>
    </source>
</evidence>
<reference evidence="4" key="1">
    <citation type="journal article" date="2016" name="Genome Biol. Evol.">
        <title>A comparative analysis of mitochondrial genomes in eustigmatophyte algae.</title>
        <authorList>
            <person name="Sevcikova T."/>
            <person name="Klimes V."/>
            <person name="Zbrankova V."/>
            <person name="Strnad H."/>
            <person name="Hroudova M."/>
            <person name="Vlcek C."/>
            <person name="Elias M."/>
        </authorList>
    </citation>
    <scope>NUCLEOTIDE SEQUENCE</scope>
    <source>
        <strain evidence="4">CAUP Q 202</strain>
    </source>
</reference>
<dbReference type="Gene3D" id="1.20.58.410">
    <property type="entry name" value="Release factor"/>
    <property type="match status" value="1"/>
</dbReference>
<dbReference type="GO" id="GO:0016149">
    <property type="term" value="F:translation release factor activity, codon specific"/>
    <property type="evidence" value="ECO:0007669"/>
    <property type="project" value="InterPro"/>
</dbReference>
<dbReference type="Pfam" id="PF03462">
    <property type="entry name" value="PCRF"/>
    <property type="match status" value="1"/>
</dbReference>
<dbReference type="HAMAP" id="MF_00094">
    <property type="entry name" value="Rel_fac_2"/>
    <property type="match status" value="1"/>
</dbReference>
<evidence type="ECO:0000256" key="1">
    <source>
        <dbReference type="ARBA" id="ARBA00010835"/>
    </source>
</evidence>
<protein>
    <submittedName>
        <fullName evidence="4">Mitochondrial peptide chain release factor 2</fullName>
    </submittedName>
</protein>
<dbReference type="Pfam" id="PF00472">
    <property type="entry name" value="RF-1"/>
    <property type="match status" value="1"/>
</dbReference>
<dbReference type="PANTHER" id="PTHR43116:SF3">
    <property type="entry name" value="CLASS I PEPTIDE CHAIN RELEASE FACTOR"/>
    <property type="match status" value="1"/>
</dbReference>
<dbReference type="PANTHER" id="PTHR43116">
    <property type="entry name" value="PEPTIDE CHAIN RELEASE FACTOR 2"/>
    <property type="match status" value="1"/>
</dbReference>
<comment type="similarity">
    <text evidence="1">Belongs to the prokaryotic/mitochondrial release factor family.</text>
</comment>
<dbReference type="InterPro" id="IPR045853">
    <property type="entry name" value="Pep_chain_release_fac_I_sf"/>
</dbReference>
<accession>A0A140ECK2</accession>
<dbReference type="EMBL" id="KU501232">
    <property type="protein sequence ID" value="AMK98480.1"/>
    <property type="molecule type" value="Genomic_DNA"/>
</dbReference>
<dbReference type="NCBIfam" id="TIGR00020">
    <property type="entry name" value="prfB"/>
    <property type="match status" value="1"/>
</dbReference>
<dbReference type="Gene3D" id="3.30.160.20">
    <property type="match status" value="1"/>
</dbReference>
<evidence type="ECO:0000313" key="4">
    <source>
        <dbReference type="EMBL" id="AMK98480.1"/>
    </source>
</evidence>
<dbReference type="InterPro" id="IPR005139">
    <property type="entry name" value="PCRF"/>
</dbReference>
<evidence type="ECO:0000256" key="2">
    <source>
        <dbReference type="ARBA" id="ARBA00022917"/>
    </source>
</evidence>
<dbReference type="GO" id="GO:0005737">
    <property type="term" value="C:cytoplasm"/>
    <property type="evidence" value="ECO:0007669"/>
    <property type="project" value="InterPro"/>
</dbReference>
<dbReference type="SUPFAM" id="SSF75620">
    <property type="entry name" value="Release factor"/>
    <property type="match status" value="1"/>
</dbReference>
<name>A0A140ECK2_9STRA</name>
<dbReference type="AlphaFoldDB" id="A0A140ECK2"/>
<dbReference type="InterPro" id="IPR000352">
    <property type="entry name" value="Pep_chain_release_fac_I"/>
</dbReference>
<proteinExistence type="inferred from homology"/>
<organism evidence="4">
    <name type="scientific">Vischeria sp. CAUP Q 202</name>
    <dbReference type="NCBI Taxonomy" id="1805947"/>
    <lineage>
        <taxon>Eukaryota</taxon>
        <taxon>Sar</taxon>
        <taxon>Stramenopiles</taxon>
        <taxon>Ochrophyta</taxon>
        <taxon>Eustigmatophyceae</taxon>
        <taxon>Eustigmatales</taxon>
        <taxon>Chlorobotryaceae</taxon>
        <taxon>Vischeria</taxon>
    </lineage>
</organism>
<dbReference type="InterPro" id="IPR004374">
    <property type="entry name" value="PrfB"/>
</dbReference>
<dbReference type="PROSITE" id="PS00745">
    <property type="entry name" value="RF_PROK_I"/>
    <property type="match status" value="1"/>
</dbReference>
<dbReference type="Gene3D" id="3.30.70.1660">
    <property type="match status" value="1"/>
</dbReference>
<sequence length="466" mass="51186">MRRVRSWATITRNGLARPRLPLRPQQAACLSIHASSTREALRRTLERMSSPLVMQLVADLSSASRARAAQASTQAHIAAPEPDTDAASSAAFESAYAKVRRALDLISQKVDILGCKKRLANTRDELEKEDVWKDPHRMGDLSKEAARLAAEIDPVESLAKESRVLKEMYDMAVGEGEATIAEECADRMVQLAVDADKLQMEILLKANGPADEGNCFVEIQAGAGGRESADWVEMLLRMYTRWAEDKGFRVQSLHESVGEGGGLRSVTVKVDGHLAMGWFRTEAGVHRLVRMSPFDANKKRHTSFAQVRVFPESTSSSSSAVEIPAKDLRIDTYRSQGAGGQSVNTTDSAVRVVHLPTGLVATCQNERSQHRNKAMALDVLRAKLARLQEAKDERERASYVEGLGDNSWGNQIRSYTLQPYQLVKDHRTGVEIGNVTRVLDGDIDELVEGALAAAAVSNDDAQQQRS</sequence>
<dbReference type="SMART" id="SM00937">
    <property type="entry name" value="PCRF"/>
    <property type="match status" value="1"/>
</dbReference>
<dbReference type="FunFam" id="3.30.160.20:FF:000004">
    <property type="entry name" value="Peptide chain release factor 1"/>
    <property type="match status" value="1"/>
</dbReference>
<keyword evidence="2" id="KW-0648">Protein biosynthesis</keyword>